<dbReference type="GO" id="GO:0005615">
    <property type="term" value="C:extracellular space"/>
    <property type="evidence" value="ECO:0007669"/>
    <property type="project" value="TreeGrafter"/>
</dbReference>
<name>A0A8K0C7L7_IGNLU</name>
<comment type="caution">
    <text evidence="7">The sequence shown here is derived from an EMBL/GenBank/DDBJ whole genome shotgun (WGS) entry which is preliminary data.</text>
</comment>
<evidence type="ECO:0000256" key="5">
    <source>
        <dbReference type="ARBA" id="ARBA00023157"/>
    </source>
</evidence>
<dbReference type="EMBL" id="VTPC01090897">
    <property type="protein sequence ID" value="KAF2880864.1"/>
    <property type="molecule type" value="Genomic_DNA"/>
</dbReference>
<sequence>MCKMRPDVYEWGRGRTSLMDYCVIFACLMWVTSATIMGDECDWTGSGLTTSSEDRGVTPVYLRCTAGRVTWLYPRGALRVLLRLPGHDREFRACIKVHPDGEKHLAARLFLEGPRSLLPLYAHDDNGHKAVRCFQSRNGQAALYIEATGSDTMRKRVAEIEYDLQPLPRGTRVYDPTEECRPCSAEELAHAFCTSDLVTRGIIRGVENQDEMEVSQVSVKVTKLIRHTTEDGYSDDIEESENAIENPHESSSKEVILHVAQHCGVKHGLGEFVFMARRKLGDLTLQCAPRLEDWAVLVNSLSDEGKAHCVLRS</sequence>
<dbReference type="Proteomes" id="UP000801492">
    <property type="component" value="Unassembled WGS sequence"/>
</dbReference>
<keyword evidence="5" id="KW-1015">Disulfide bond</keyword>
<evidence type="ECO:0000313" key="7">
    <source>
        <dbReference type="EMBL" id="KAF2880864.1"/>
    </source>
</evidence>
<keyword evidence="8" id="KW-1185">Reference proteome</keyword>
<organism evidence="7 8">
    <name type="scientific">Ignelater luminosus</name>
    <name type="common">Cucubano</name>
    <name type="synonym">Pyrophorus luminosus</name>
    <dbReference type="NCBI Taxonomy" id="2038154"/>
    <lineage>
        <taxon>Eukaryota</taxon>
        <taxon>Metazoa</taxon>
        <taxon>Ecdysozoa</taxon>
        <taxon>Arthropoda</taxon>
        <taxon>Hexapoda</taxon>
        <taxon>Insecta</taxon>
        <taxon>Pterygota</taxon>
        <taxon>Neoptera</taxon>
        <taxon>Endopterygota</taxon>
        <taxon>Coleoptera</taxon>
        <taxon>Polyphaga</taxon>
        <taxon>Elateriformia</taxon>
        <taxon>Elateroidea</taxon>
        <taxon>Elateridae</taxon>
        <taxon>Agrypninae</taxon>
        <taxon>Pyrophorini</taxon>
        <taxon>Ignelater</taxon>
    </lineage>
</organism>
<gene>
    <name evidence="7" type="ORF">ILUMI_25309</name>
</gene>
<evidence type="ECO:0000313" key="8">
    <source>
        <dbReference type="Proteomes" id="UP000801492"/>
    </source>
</evidence>
<dbReference type="OrthoDB" id="6092325at2759"/>
<proteinExistence type="inferred from homology"/>
<keyword evidence="6" id="KW-0812">Transmembrane</keyword>
<reference evidence="7" key="1">
    <citation type="submission" date="2019-08" db="EMBL/GenBank/DDBJ databases">
        <title>The genome of the North American firefly Photinus pyralis.</title>
        <authorList>
            <consortium name="Photinus pyralis genome working group"/>
            <person name="Fallon T.R."/>
            <person name="Sander Lower S.E."/>
            <person name="Weng J.-K."/>
        </authorList>
    </citation>
    <scope>NUCLEOTIDE SEQUENCE</scope>
    <source>
        <strain evidence="7">TRF0915ILg1</strain>
        <tissue evidence="7">Whole body</tissue>
    </source>
</reference>
<dbReference type="InterPro" id="IPR051998">
    <property type="entry name" value="Meteorin-like"/>
</dbReference>
<feature type="transmembrane region" description="Helical" evidence="6">
    <location>
        <begin position="21"/>
        <end position="38"/>
    </location>
</feature>
<keyword evidence="4" id="KW-0732">Signal</keyword>
<evidence type="ECO:0000256" key="3">
    <source>
        <dbReference type="ARBA" id="ARBA00022525"/>
    </source>
</evidence>
<evidence type="ECO:0000256" key="2">
    <source>
        <dbReference type="ARBA" id="ARBA00005669"/>
    </source>
</evidence>
<dbReference type="GO" id="GO:0005179">
    <property type="term" value="F:hormone activity"/>
    <property type="evidence" value="ECO:0007669"/>
    <property type="project" value="TreeGrafter"/>
</dbReference>
<keyword evidence="6" id="KW-0472">Membrane</keyword>
<evidence type="ECO:0000256" key="4">
    <source>
        <dbReference type="ARBA" id="ARBA00022729"/>
    </source>
</evidence>
<keyword evidence="6" id="KW-1133">Transmembrane helix</keyword>
<evidence type="ECO:0000256" key="1">
    <source>
        <dbReference type="ARBA" id="ARBA00004613"/>
    </source>
</evidence>
<protein>
    <recommendedName>
        <fullName evidence="9">Meteorin-like protein</fullName>
    </recommendedName>
</protein>
<evidence type="ECO:0008006" key="9">
    <source>
        <dbReference type="Google" id="ProtNLM"/>
    </source>
</evidence>
<dbReference type="PANTHER" id="PTHR28593:SF3">
    <property type="entry name" value="METEORIN-LIKE PROTEIN"/>
    <property type="match status" value="1"/>
</dbReference>
<accession>A0A8K0C7L7</accession>
<keyword evidence="3" id="KW-0964">Secreted</keyword>
<comment type="subcellular location">
    <subcellularLocation>
        <location evidence="1">Secreted</location>
    </subcellularLocation>
</comment>
<comment type="similarity">
    <text evidence="2">Belongs to the meteorin family.</text>
</comment>
<dbReference type="AlphaFoldDB" id="A0A8K0C7L7"/>
<evidence type="ECO:0000256" key="6">
    <source>
        <dbReference type="SAM" id="Phobius"/>
    </source>
</evidence>
<dbReference type="PANTHER" id="PTHR28593">
    <property type="entry name" value="METEORIN-LIKE PROTEIN"/>
    <property type="match status" value="1"/>
</dbReference>